<evidence type="ECO:0000313" key="8">
    <source>
        <dbReference type="Proteomes" id="UP001431783"/>
    </source>
</evidence>
<dbReference type="PANTHER" id="PTHR21314:SF0">
    <property type="entry name" value="QUEUOSINE 5'-PHOSPHATE N-GLYCOSYLASE_HYDROLASE"/>
    <property type="match status" value="1"/>
</dbReference>
<gene>
    <name evidence="7" type="ORF">WA026_001037</name>
</gene>
<proteinExistence type="inferred from homology"/>
<evidence type="ECO:0000256" key="1">
    <source>
        <dbReference type="ARBA" id="ARBA00022801"/>
    </source>
</evidence>
<reference evidence="7 8" key="1">
    <citation type="submission" date="2023-03" db="EMBL/GenBank/DDBJ databases">
        <title>Genome insight into feeding habits of ladybird beetles.</title>
        <authorList>
            <person name="Li H.-S."/>
            <person name="Huang Y.-H."/>
            <person name="Pang H."/>
        </authorList>
    </citation>
    <scope>NUCLEOTIDE SEQUENCE [LARGE SCALE GENOMIC DNA]</scope>
    <source>
        <strain evidence="7">SYSU_2023b</strain>
        <tissue evidence="7">Whole body</tissue>
    </source>
</reference>
<dbReference type="EMBL" id="JARQZJ010000121">
    <property type="protein sequence ID" value="KAK9888814.1"/>
    <property type="molecule type" value="Genomic_DNA"/>
</dbReference>
<dbReference type="GO" id="GO:0006400">
    <property type="term" value="P:tRNA modification"/>
    <property type="evidence" value="ECO:0007669"/>
    <property type="project" value="TreeGrafter"/>
</dbReference>
<comment type="catalytic activity">
    <reaction evidence="5 6">
        <text>queuosine 5'-phosphate + H2O = queuine + D-ribose 5-phosphate</text>
        <dbReference type="Rhea" id="RHEA:75387"/>
        <dbReference type="ChEBI" id="CHEBI:15377"/>
        <dbReference type="ChEBI" id="CHEBI:17433"/>
        <dbReference type="ChEBI" id="CHEBI:78346"/>
        <dbReference type="ChEBI" id="CHEBI:194371"/>
    </reaction>
    <physiologicalReaction direction="left-to-right" evidence="5 6">
        <dbReference type="Rhea" id="RHEA:75388"/>
    </physiologicalReaction>
</comment>
<evidence type="ECO:0000256" key="2">
    <source>
        <dbReference type="ARBA" id="ARBA00035119"/>
    </source>
</evidence>
<dbReference type="EC" id="3.2.2.-" evidence="6"/>
<evidence type="ECO:0000256" key="6">
    <source>
        <dbReference type="RuleBase" id="RU365002"/>
    </source>
</evidence>
<comment type="similarity">
    <text evidence="2 6">Belongs to the QNG1 protein family.</text>
</comment>
<evidence type="ECO:0000256" key="5">
    <source>
        <dbReference type="ARBA" id="ARBA00048204"/>
    </source>
</evidence>
<dbReference type="GO" id="GO:0016787">
    <property type="term" value="F:hydrolase activity"/>
    <property type="evidence" value="ECO:0007669"/>
    <property type="project" value="UniProtKB-KW"/>
</dbReference>
<dbReference type="Proteomes" id="UP001431783">
    <property type="component" value="Unassembled WGS sequence"/>
</dbReference>
<comment type="caution">
    <text evidence="7">The sequence shown here is derived from an EMBL/GenBank/DDBJ whole genome shotgun (WGS) entry which is preliminary data.</text>
</comment>
<accession>A0AAW1V0G8</accession>
<keyword evidence="1 6" id="KW-0378">Hydrolase</keyword>
<dbReference type="PANTHER" id="PTHR21314">
    <property type="entry name" value="QUEUOSINE 5'-PHOSPHATE N-GLYCOSYLASE_HYDROLASE-RELATED"/>
    <property type="match status" value="1"/>
</dbReference>
<keyword evidence="8" id="KW-1185">Reference proteome</keyword>
<protein>
    <recommendedName>
        <fullName evidence="3 6">Queuosine 5'-phosphate N-glycosylase/hydrolase</fullName>
        <ecNumber evidence="6">3.2.2.-</ecNumber>
    </recommendedName>
    <alternativeName>
        <fullName evidence="4 6">Queuosine-nucleotide N-glycosylase/hydrolase</fullName>
    </alternativeName>
</protein>
<sequence>MVLSCKKSGEYIASHSTHVKIKDEGIKKLGDTIVEEIKSGNFSTNFSQVDVHPSPEDSFALDWLLVADTLNFCFWHVEGEVGWCVEGYTGYFALCAAINKAVKNNPEFVNPKYYYNITEVELEKVLKSDNHVQIPLLPERVNCLREVGTILLNKYDGSFEKLVKEADGSAERLLNIIVSNFQCFRDEAVFKGERVALYKRAQILIGDIWSCFKNEGIGHFRDIEHITMFADYRVPQTLIYYGVLEYSEDLQKKLLSNTTLQNGSLEEVEIRGCSIQSVELLREYISKQLPSHQVNSIMLDHFLWDFRRKHAEEIVKLKIPFHKTFSIYY</sequence>
<name>A0AAW1V0G8_9CUCU</name>
<organism evidence="7 8">
    <name type="scientific">Henosepilachna vigintioctopunctata</name>
    <dbReference type="NCBI Taxonomy" id="420089"/>
    <lineage>
        <taxon>Eukaryota</taxon>
        <taxon>Metazoa</taxon>
        <taxon>Ecdysozoa</taxon>
        <taxon>Arthropoda</taxon>
        <taxon>Hexapoda</taxon>
        <taxon>Insecta</taxon>
        <taxon>Pterygota</taxon>
        <taxon>Neoptera</taxon>
        <taxon>Endopterygota</taxon>
        <taxon>Coleoptera</taxon>
        <taxon>Polyphaga</taxon>
        <taxon>Cucujiformia</taxon>
        <taxon>Coccinelloidea</taxon>
        <taxon>Coccinellidae</taxon>
        <taxon>Epilachninae</taxon>
        <taxon>Epilachnini</taxon>
        <taxon>Henosepilachna</taxon>
    </lineage>
</organism>
<dbReference type="Pfam" id="PF10343">
    <property type="entry name" value="Q_salvage"/>
    <property type="match status" value="1"/>
</dbReference>
<dbReference type="InterPro" id="IPR019438">
    <property type="entry name" value="Q_salvage"/>
</dbReference>
<evidence type="ECO:0000256" key="3">
    <source>
        <dbReference type="ARBA" id="ARBA00035306"/>
    </source>
</evidence>
<comment type="function">
    <text evidence="6">Catalyzes the hydrolysis of queuosine 5'-phosphate, releasing the nucleobase queuine (q). Is required for salvage of queuine from exogenous queuosine (Q) that is imported and then converted to queuosine 5'-phosphate intracellularly.</text>
</comment>
<dbReference type="AlphaFoldDB" id="A0AAW1V0G8"/>
<evidence type="ECO:0000313" key="7">
    <source>
        <dbReference type="EMBL" id="KAK9888814.1"/>
    </source>
</evidence>
<evidence type="ECO:0000256" key="4">
    <source>
        <dbReference type="ARBA" id="ARBA00035393"/>
    </source>
</evidence>